<feature type="non-terminal residue" evidence="2">
    <location>
        <position position="26"/>
    </location>
</feature>
<feature type="region of interest" description="Disordered" evidence="1">
    <location>
        <begin position="1"/>
        <end position="26"/>
    </location>
</feature>
<feature type="compositionally biased region" description="Basic and acidic residues" evidence="1">
    <location>
        <begin position="1"/>
        <end position="11"/>
    </location>
</feature>
<dbReference type="Proteomes" id="UP000499080">
    <property type="component" value="Unassembled WGS sequence"/>
</dbReference>
<evidence type="ECO:0000256" key="1">
    <source>
        <dbReference type="SAM" id="MobiDB-lite"/>
    </source>
</evidence>
<protein>
    <submittedName>
        <fullName evidence="2">Uncharacterized protein</fullName>
    </submittedName>
</protein>
<reference evidence="2 3" key="1">
    <citation type="journal article" date="2019" name="Sci. Rep.">
        <title>Orb-weaving spider Araneus ventricosus genome elucidates the spidroin gene catalogue.</title>
        <authorList>
            <person name="Kono N."/>
            <person name="Nakamura H."/>
            <person name="Ohtoshi R."/>
            <person name="Moran D.A.P."/>
            <person name="Shinohara A."/>
            <person name="Yoshida Y."/>
            <person name="Fujiwara M."/>
            <person name="Mori M."/>
            <person name="Tomita M."/>
            <person name="Arakawa K."/>
        </authorList>
    </citation>
    <scope>NUCLEOTIDE SEQUENCE [LARGE SCALE GENOMIC DNA]</scope>
</reference>
<evidence type="ECO:0000313" key="3">
    <source>
        <dbReference type="Proteomes" id="UP000499080"/>
    </source>
</evidence>
<dbReference type="AlphaFoldDB" id="A0A4Y2UX63"/>
<accession>A0A4Y2UX63</accession>
<gene>
    <name evidence="2" type="ORF">AVEN_222287_1</name>
</gene>
<evidence type="ECO:0000313" key="2">
    <source>
        <dbReference type="EMBL" id="GBO16734.1"/>
    </source>
</evidence>
<name>A0A4Y2UX63_ARAVE</name>
<sequence>MWRRETTRDLTSEVTSDVLKNENGDG</sequence>
<organism evidence="2 3">
    <name type="scientific">Araneus ventricosus</name>
    <name type="common">Orbweaver spider</name>
    <name type="synonym">Epeira ventricosa</name>
    <dbReference type="NCBI Taxonomy" id="182803"/>
    <lineage>
        <taxon>Eukaryota</taxon>
        <taxon>Metazoa</taxon>
        <taxon>Ecdysozoa</taxon>
        <taxon>Arthropoda</taxon>
        <taxon>Chelicerata</taxon>
        <taxon>Arachnida</taxon>
        <taxon>Araneae</taxon>
        <taxon>Araneomorphae</taxon>
        <taxon>Entelegynae</taxon>
        <taxon>Araneoidea</taxon>
        <taxon>Araneidae</taxon>
        <taxon>Araneus</taxon>
    </lineage>
</organism>
<keyword evidence="3" id="KW-1185">Reference proteome</keyword>
<comment type="caution">
    <text evidence="2">The sequence shown here is derived from an EMBL/GenBank/DDBJ whole genome shotgun (WGS) entry which is preliminary data.</text>
</comment>
<proteinExistence type="predicted"/>
<dbReference type="EMBL" id="BGPR01040587">
    <property type="protein sequence ID" value="GBO16734.1"/>
    <property type="molecule type" value="Genomic_DNA"/>
</dbReference>